<dbReference type="InParanoid" id="A0A2P6NJE1"/>
<evidence type="ECO:0000256" key="5">
    <source>
        <dbReference type="SAM" id="Phobius"/>
    </source>
</evidence>
<comment type="subcellular location">
    <subcellularLocation>
        <location evidence="1">Membrane</location>
        <topology evidence="1">Multi-pass membrane protein</topology>
    </subcellularLocation>
</comment>
<dbReference type="PANTHER" id="PTHR31465:SF9">
    <property type="entry name" value="SPHINGOID LONG-CHAIN BASE TRANSPORTER RSB1"/>
    <property type="match status" value="1"/>
</dbReference>
<evidence type="ECO:0000256" key="1">
    <source>
        <dbReference type="ARBA" id="ARBA00004141"/>
    </source>
</evidence>
<evidence type="ECO:0000256" key="2">
    <source>
        <dbReference type="ARBA" id="ARBA00022692"/>
    </source>
</evidence>
<dbReference type="Proteomes" id="UP000241769">
    <property type="component" value="Unassembled WGS sequence"/>
</dbReference>
<evidence type="ECO:0000313" key="6">
    <source>
        <dbReference type="EMBL" id="PRP84083.1"/>
    </source>
</evidence>
<feature type="transmembrane region" description="Helical" evidence="5">
    <location>
        <begin position="60"/>
        <end position="77"/>
    </location>
</feature>
<feature type="transmembrane region" description="Helical" evidence="5">
    <location>
        <begin position="26"/>
        <end position="48"/>
    </location>
</feature>
<dbReference type="GO" id="GO:0005886">
    <property type="term" value="C:plasma membrane"/>
    <property type="evidence" value="ECO:0007669"/>
    <property type="project" value="TreeGrafter"/>
</dbReference>
<sequence length="307" mass="33879">MNTTAFINGTLLPTSTLVVHRSSYSYYGYTPSMSGSIVILAIFAISTFAHLGQLVHKRSWWMIAMVLGGILEAAGWASRVYSSVSPTKLDPFLAQQVTLILAPVFFSGVVYIILGLIISKWGEEYSRIRSRYYSIIFLVCDVASLVVQAVGGAKAAGGARTNDSNAANDGAHIMMGGIVFQLFSMTLFVLLAAEYSFRAYYDRPVKLKVSPPEAEKKQVKDSRGVRQVAIAMVISTLVLYVRGIYRVIELSEGWSGPIISTESYFIVLDGVMMIICMGIFNILYPTWVFTKEKEEAPTKVVEMEPID</sequence>
<dbReference type="PANTHER" id="PTHR31465">
    <property type="entry name" value="PROTEIN RTA1-RELATED"/>
    <property type="match status" value="1"/>
</dbReference>
<feature type="transmembrane region" description="Helical" evidence="5">
    <location>
        <begin position="225"/>
        <end position="245"/>
    </location>
</feature>
<comment type="caution">
    <text evidence="6">The sequence shown here is derived from an EMBL/GenBank/DDBJ whole genome shotgun (WGS) entry which is preliminary data.</text>
</comment>
<gene>
    <name evidence="6" type="ORF">PROFUN_04074</name>
</gene>
<feature type="transmembrane region" description="Helical" evidence="5">
    <location>
        <begin position="97"/>
        <end position="118"/>
    </location>
</feature>
<keyword evidence="3 5" id="KW-1133">Transmembrane helix</keyword>
<dbReference type="AlphaFoldDB" id="A0A2P6NJE1"/>
<feature type="transmembrane region" description="Helical" evidence="5">
    <location>
        <begin position="265"/>
        <end position="284"/>
    </location>
</feature>
<name>A0A2P6NJE1_9EUKA</name>
<dbReference type="OrthoDB" id="1844152at2759"/>
<evidence type="ECO:0000256" key="3">
    <source>
        <dbReference type="ARBA" id="ARBA00022989"/>
    </source>
</evidence>
<dbReference type="InterPro" id="IPR007568">
    <property type="entry name" value="RTA1"/>
</dbReference>
<evidence type="ECO:0000313" key="7">
    <source>
        <dbReference type="Proteomes" id="UP000241769"/>
    </source>
</evidence>
<feature type="transmembrane region" description="Helical" evidence="5">
    <location>
        <begin position="171"/>
        <end position="193"/>
    </location>
</feature>
<keyword evidence="7" id="KW-1185">Reference proteome</keyword>
<protein>
    <submittedName>
        <fullName evidence="6">Putative RTA1 domain protein</fullName>
    </submittedName>
</protein>
<organism evidence="6 7">
    <name type="scientific">Planoprotostelium fungivorum</name>
    <dbReference type="NCBI Taxonomy" id="1890364"/>
    <lineage>
        <taxon>Eukaryota</taxon>
        <taxon>Amoebozoa</taxon>
        <taxon>Evosea</taxon>
        <taxon>Variosea</taxon>
        <taxon>Cavosteliida</taxon>
        <taxon>Cavosteliaceae</taxon>
        <taxon>Planoprotostelium</taxon>
    </lineage>
</organism>
<accession>A0A2P6NJE1</accession>
<feature type="transmembrane region" description="Helical" evidence="5">
    <location>
        <begin position="130"/>
        <end position="151"/>
    </location>
</feature>
<dbReference type="STRING" id="1890364.A0A2P6NJE1"/>
<dbReference type="EMBL" id="MDYQ01000069">
    <property type="protein sequence ID" value="PRP84083.1"/>
    <property type="molecule type" value="Genomic_DNA"/>
</dbReference>
<evidence type="ECO:0000256" key="4">
    <source>
        <dbReference type="ARBA" id="ARBA00023136"/>
    </source>
</evidence>
<keyword evidence="2 5" id="KW-0812">Transmembrane</keyword>
<keyword evidence="4 5" id="KW-0472">Membrane</keyword>
<reference evidence="6 7" key="1">
    <citation type="journal article" date="2018" name="Genome Biol. Evol.">
        <title>Multiple Roots of Fruiting Body Formation in Amoebozoa.</title>
        <authorList>
            <person name="Hillmann F."/>
            <person name="Forbes G."/>
            <person name="Novohradska S."/>
            <person name="Ferling I."/>
            <person name="Riege K."/>
            <person name="Groth M."/>
            <person name="Westermann M."/>
            <person name="Marz M."/>
            <person name="Spaller T."/>
            <person name="Winckler T."/>
            <person name="Schaap P."/>
            <person name="Glockner G."/>
        </authorList>
    </citation>
    <scope>NUCLEOTIDE SEQUENCE [LARGE SCALE GENOMIC DNA]</scope>
    <source>
        <strain evidence="6 7">Jena</strain>
    </source>
</reference>
<dbReference type="Pfam" id="PF04479">
    <property type="entry name" value="RTA1"/>
    <property type="match status" value="1"/>
</dbReference>
<proteinExistence type="predicted"/>